<dbReference type="PANTHER" id="PTHR43404:SF2">
    <property type="entry name" value="LIPOPOLYSACCHARIDE CHOLINEPHOSPHOTRANSFERASE LICD"/>
    <property type="match status" value="1"/>
</dbReference>
<dbReference type="EMBL" id="CP012542">
    <property type="protein sequence ID" value="QCD45643.1"/>
    <property type="molecule type" value="Genomic_DNA"/>
</dbReference>
<dbReference type="PANTHER" id="PTHR43404">
    <property type="entry name" value="LIPOPOLYSACCHARIDE CHOLINEPHOSPHOTRANSFERASE LICD"/>
    <property type="match status" value="1"/>
</dbReference>
<accession>A0A6G5QIV4</accession>
<sequence length="273" mass="32828">MRKLNDNECKKVMLEMANVIHEICLANDIKYSLAYGTLIGAIRHGGFIPWDDDFDIFLTRKNYEKLIMALKKLDDFYLLDLNVDGYNLNFAKLCHKRYVGEFLDKKHEIYFRKFGIFIDIFCLDEIDKDQKDSHFLKLKKLLKKIEIASFPNYDYKYKSKAKKIVKKITHLPRFLYYKFFEKREKLIKKYQKLEKIFNGTNQENLGILSTGFKEIYQKSDFDDYVLCDFENTKLMIIKNYDEILRTYYGDYMQLPPENERVGHHPYAFFDTKI</sequence>
<dbReference type="GO" id="GO:0009100">
    <property type="term" value="P:glycoprotein metabolic process"/>
    <property type="evidence" value="ECO:0007669"/>
    <property type="project" value="UniProtKB-ARBA"/>
</dbReference>
<gene>
    <name evidence="2" type="primary">licD</name>
    <name evidence="2" type="ORF">CMUC_1901</name>
</gene>
<dbReference type="Pfam" id="PF04991">
    <property type="entry name" value="LicD"/>
    <property type="match status" value="1"/>
</dbReference>
<reference evidence="2 3" key="1">
    <citation type="submission" date="2016-07" db="EMBL/GenBank/DDBJ databases">
        <title>Comparative genomics of the Campylobacter concisus group.</title>
        <authorList>
            <person name="Miller W.G."/>
            <person name="Yee E."/>
            <person name="Chapman M.H."/>
            <person name="Huynh S."/>
            <person name="Bono J.L."/>
            <person name="On S.L.W."/>
            <person name="StLeger J."/>
            <person name="Foster G."/>
            <person name="Parker C.T."/>
        </authorList>
    </citation>
    <scope>NUCLEOTIDE SEQUENCE [LARGE SCALE GENOMIC DNA]</scope>
    <source>
        <strain evidence="2 3">CCUG 21559</strain>
    </source>
</reference>
<dbReference type="EC" id="2.7.8.2" evidence="2"/>
<dbReference type="InterPro" id="IPR007074">
    <property type="entry name" value="LicD/FKTN/FKRP_NTP_transf"/>
</dbReference>
<evidence type="ECO:0000313" key="3">
    <source>
        <dbReference type="Proteomes" id="UP000503264"/>
    </source>
</evidence>
<dbReference type="InterPro" id="IPR052942">
    <property type="entry name" value="LPS_cholinephosphotransferase"/>
</dbReference>
<dbReference type="AlphaFoldDB" id="A0A6G5QIV4"/>
<protein>
    <submittedName>
        <fullName evidence="2">Phosphorylcholine transferase</fullName>
        <ecNumber evidence="2">2.7.8.2</ecNumber>
    </submittedName>
</protein>
<proteinExistence type="predicted"/>
<keyword evidence="3" id="KW-1185">Reference proteome</keyword>
<dbReference type="GO" id="GO:0004142">
    <property type="term" value="F:diacylglycerol cholinephosphotransferase activity"/>
    <property type="evidence" value="ECO:0007669"/>
    <property type="project" value="UniProtKB-EC"/>
</dbReference>
<evidence type="ECO:0000259" key="1">
    <source>
        <dbReference type="Pfam" id="PF04991"/>
    </source>
</evidence>
<dbReference type="Proteomes" id="UP000503264">
    <property type="component" value="Chromosome"/>
</dbReference>
<dbReference type="RefSeq" id="WP_171994285.1">
    <property type="nucleotide sequence ID" value="NZ_CP012542.1"/>
</dbReference>
<organism evidence="2 3">
    <name type="scientific">Campylobacter mucosalis CCUG 21559</name>
    <dbReference type="NCBI Taxonomy" id="1032067"/>
    <lineage>
        <taxon>Bacteria</taxon>
        <taxon>Pseudomonadati</taxon>
        <taxon>Campylobacterota</taxon>
        <taxon>Epsilonproteobacteria</taxon>
        <taxon>Campylobacterales</taxon>
        <taxon>Campylobacteraceae</taxon>
        <taxon>Campylobacter</taxon>
    </lineage>
</organism>
<keyword evidence="2" id="KW-0808">Transferase</keyword>
<feature type="domain" description="LicD/FKTN/FKRP nucleotidyltransferase" evidence="1">
    <location>
        <begin position="24"/>
        <end position="249"/>
    </location>
</feature>
<evidence type="ECO:0000313" key="2">
    <source>
        <dbReference type="EMBL" id="QCD45643.1"/>
    </source>
</evidence>
<name>A0A6G5QIV4_9BACT</name>